<dbReference type="RefSeq" id="WP_394318415.1">
    <property type="nucleotide sequence ID" value="NZ_JBHMQV010000009.1"/>
</dbReference>
<keyword evidence="3" id="KW-1185">Reference proteome</keyword>
<evidence type="ECO:0008006" key="4">
    <source>
        <dbReference type="Google" id="ProtNLM"/>
    </source>
</evidence>
<evidence type="ECO:0000256" key="1">
    <source>
        <dbReference type="SAM" id="Phobius"/>
    </source>
</evidence>
<keyword evidence="1" id="KW-0472">Membrane</keyword>
<keyword evidence="1" id="KW-0812">Transmembrane</keyword>
<dbReference type="EMBL" id="JBHMQV010000009">
    <property type="protein sequence ID" value="MFC0844279.1"/>
    <property type="molecule type" value="Genomic_DNA"/>
</dbReference>
<protein>
    <recommendedName>
        <fullName evidence="4">DUF4190 domain-containing protein</fullName>
    </recommendedName>
</protein>
<keyword evidence="1" id="KW-1133">Transmembrane helix</keyword>
<organism evidence="2 3">
    <name type="scientific">Streptomyces noboritoensis</name>
    <dbReference type="NCBI Taxonomy" id="67337"/>
    <lineage>
        <taxon>Bacteria</taxon>
        <taxon>Bacillati</taxon>
        <taxon>Actinomycetota</taxon>
        <taxon>Actinomycetes</taxon>
        <taxon>Kitasatosporales</taxon>
        <taxon>Streptomycetaceae</taxon>
        <taxon>Streptomyces</taxon>
    </lineage>
</organism>
<sequence length="114" mass="12346">MSFEQQTPTASAQVTTEAQEWTGTTSMVMGTVALAFFGCPWLPDAIPPQIRHFPLYLTVPLGIAAIVYGTGDLRHLRGEEGVDRRRARAGVALGMTAVAVPLDFIVWAWASLSE</sequence>
<accession>A0ABV6TGL8</accession>
<name>A0ABV6TGL8_9ACTN</name>
<gene>
    <name evidence="2" type="ORF">ACFH04_11285</name>
</gene>
<feature type="transmembrane region" description="Helical" evidence="1">
    <location>
        <begin position="21"/>
        <end position="43"/>
    </location>
</feature>
<evidence type="ECO:0000313" key="3">
    <source>
        <dbReference type="Proteomes" id="UP001589887"/>
    </source>
</evidence>
<reference evidence="2 3" key="1">
    <citation type="submission" date="2024-09" db="EMBL/GenBank/DDBJ databases">
        <authorList>
            <person name="Sun Q."/>
            <person name="Mori K."/>
        </authorList>
    </citation>
    <scope>NUCLEOTIDE SEQUENCE [LARGE SCALE GENOMIC DNA]</scope>
    <source>
        <strain evidence="2 3">JCM 4557</strain>
    </source>
</reference>
<dbReference type="Proteomes" id="UP001589887">
    <property type="component" value="Unassembled WGS sequence"/>
</dbReference>
<proteinExistence type="predicted"/>
<feature type="transmembrane region" description="Helical" evidence="1">
    <location>
        <begin position="89"/>
        <end position="110"/>
    </location>
</feature>
<comment type="caution">
    <text evidence="2">The sequence shown here is derived from an EMBL/GenBank/DDBJ whole genome shotgun (WGS) entry which is preliminary data.</text>
</comment>
<evidence type="ECO:0000313" key="2">
    <source>
        <dbReference type="EMBL" id="MFC0844279.1"/>
    </source>
</evidence>
<feature type="transmembrane region" description="Helical" evidence="1">
    <location>
        <begin position="49"/>
        <end position="68"/>
    </location>
</feature>